<name>A0AA36G6L5_9BILA</name>
<gene>
    <name evidence="2" type="ORF">MSPICULIGERA_LOCUS19435</name>
</gene>
<dbReference type="Proteomes" id="UP001177023">
    <property type="component" value="Unassembled WGS sequence"/>
</dbReference>
<dbReference type="EMBL" id="CATQJA010002663">
    <property type="protein sequence ID" value="CAJ0581269.1"/>
    <property type="molecule type" value="Genomic_DNA"/>
</dbReference>
<evidence type="ECO:0000256" key="1">
    <source>
        <dbReference type="SAM" id="MobiDB-lite"/>
    </source>
</evidence>
<protein>
    <submittedName>
        <fullName evidence="2">Uncharacterized protein</fullName>
    </submittedName>
</protein>
<comment type="caution">
    <text evidence="2">The sequence shown here is derived from an EMBL/GenBank/DDBJ whole genome shotgun (WGS) entry which is preliminary data.</text>
</comment>
<organism evidence="2 3">
    <name type="scientific">Mesorhabditis spiculigera</name>
    <dbReference type="NCBI Taxonomy" id="96644"/>
    <lineage>
        <taxon>Eukaryota</taxon>
        <taxon>Metazoa</taxon>
        <taxon>Ecdysozoa</taxon>
        <taxon>Nematoda</taxon>
        <taxon>Chromadorea</taxon>
        <taxon>Rhabditida</taxon>
        <taxon>Rhabditina</taxon>
        <taxon>Rhabditomorpha</taxon>
        <taxon>Rhabditoidea</taxon>
        <taxon>Rhabditidae</taxon>
        <taxon>Mesorhabditinae</taxon>
        <taxon>Mesorhabditis</taxon>
    </lineage>
</organism>
<sequence length="230" mass="26282">MSDSPHKSQGKDQQWVVKKLAELVGKNEKMIHESASNQYDYPWLYIGSDGHSEFRKKLADELTKQEPRAQGPTSRLSFLANHNHRRLVEQHNMALTLQCKVLAQSEDKKRQWWHVELVDATGKPYNEACDQLKMKLPWKKCGCDWQQDTERVGGQQYPVPGPSATSWTGPGIHQVQATQQWNPDTTGYAPFQQADWVPHDHDEEWTGMMPGPSHPTSSAPGGSMKRHRFE</sequence>
<keyword evidence="3" id="KW-1185">Reference proteome</keyword>
<proteinExistence type="predicted"/>
<accession>A0AA36G6L5</accession>
<dbReference type="AlphaFoldDB" id="A0AA36G6L5"/>
<reference evidence="2" key="1">
    <citation type="submission" date="2023-06" db="EMBL/GenBank/DDBJ databases">
        <authorList>
            <person name="Delattre M."/>
        </authorList>
    </citation>
    <scope>NUCLEOTIDE SEQUENCE</scope>
    <source>
        <strain evidence="2">AF72</strain>
    </source>
</reference>
<feature type="region of interest" description="Disordered" evidence="1">
    <location>
        <begin position="201"/>
        <end position="230"/>
    </location>
</feature>
<evidence type="ECO:0000313" key="2">
    <source>
        <dbReference type="EMBL" id="CAJ0581269.1"/>
    </source>
</evidence>
<evidence type="ECO:0000313" key="3">
    <source>
        <dbReference type="Proteomes" id="UP001177023"/>
    </source>
</evidence>
<feature type="non-terminal residue" evidence="2">
    <location>
        <position position="230"/>
    </location>
</feature>